<accession>A0A9E5DCP6</accession>
<feature type="transmembrane region" description="Helical" evidence="1">
    <location>
        <begin position="46"/>
        <end position="65"/>
    </location>
</feature>
<feature type="transmembrane region" description="Helical" evidence="1">
    <location>
        <begin position="77"/>
        <end position="102"/>
    </location>
</feature>
<sequence length="130" mass="14962">MTEYAERPLGVTILAVLAGILAVINLIITLRFLGFFPWLGLLDTRIFNLWYALVYGLLAYIWFWVAQMLWRVDRQGWIFLLIITVFNLLLSFTTMLTGGAWYDNNIAVLLNALILIYIMLPGVRRAFGTD</sequence>
<feature type="transmembrane region" description="Helical" evidence="1">
    <location>
        <begin position="12"/>
        <end position="34"/>
    </location>
</feature>
<organism evidence="2 3">
    <name type="scientific">Methanoculleus formosensis</name>
    <dbReference type="NCBI Taxonomy" id="2590886"/>
    <lineage>
        <taxon>Archaea</taxon>
        <taxon>Methanobacteriati</taxon>
        <taxon>Methanobacteriota</taxon>
        <taxon>Stenosarchaea group</taxon>
        <taxon>Methanomicrobia</taxon>
        <taxon>Methanomicrobiales</taxon>
        <taxon>Methanomicrobiaceae</taxon>
        <taxon>Methanoculleus</taxon>
    </lineage>
</organism>
<evidence type="ECO:0008006" key="4">
    <source>
        <dbReference type="Google" id="ProtNLM"/>
    </source>
</evidence>
<dbReference type="EMBL" id="VHLL01000003">
    <property type="protein sequence ID" value="MCT8337332.1"/>
    <property type="molecule type" value="Genomic_DNA"/>
</dbReference>
<reference evidence="2" key="1">
    <citation type="submission" date="2019-06" db="EMBL/GenBank/DDBJ databases">
        <title>Methanoculleus strain from Tamsui River, Taipei, Taiwan.</title>
        <authorList>
            <person name="You Y.-T."/>
            <person name="Chen S.-C."/>
            <person name="Lai S.-J."/>
            <person name="Lee Y.-C."/>
            <person name="Lai M.-C."/>
        </authorList>
    </citation>
    <scope>NUCLEOTIDE SEQUENCE</scope>
    <source>
        <strain evidence="2">Afa-1</strain>
    </source>
</reference>
<dbReference type="RefSeq" id="WP_261597436.1">
    <property type="nucleotide sequence ID" value="NZ_VHLL01000003.1"/>
</dbReference>
<proteinExistence type="predicted"/>
<evidence type="ECO:0000313" key="3">
    <source>
        <dbReference type="Proteomes" id="UP001065682"/>
    </source>
</evidence>
<evidence type="ECO:0000313" key="2">
    <source>
        <dbReference type="EMBL" id="MCT8337332.1"/>
    </source>
</evidence>
<dbReference type="Proteomes" id="UP001065682">
    <property type="component" value="Unassembled WGS sequence"/>
</dbReference>
<comment type="caution">
    <text evidence="2">The sequence shown here is derived from an EMBL/GenBank/DDBJ whole genome shotgun (WGS) entry which is preliminary data.</text>
</comment>
<keyword evidence="3" id="KW-1185">Reference proteome</keyword>
<dbReference type="AlphaFoldDB" id="A0A9E5DCP6"/>
<feature type="transmembrane region" description="Helical" evidence="1">
    <location>
        <begin position="108"/>
        <end position="127"/>
    </location>
</feature>
<keyword evidence="1" id="KW-0812">Transmembrane</keyword>
<name>A0A9E5DCP6_9EURY</name>
<protein>
    <recommendedName>
        <fullName evidence="4">DUF2127 domain-containing protein</fullName>
    </recommendedName>
</protein>
<keyword evidence="1" id="KW-1133">Transmembrane helix</keyword>
<evidence type="ECO:0000256" key="1">
    <source>
        <dbReference type="SAM" id="Phobius"/>
    </source>
</evidence>
<keyword evidence="1" id="KW-0472">Membrane</keyword>
<gene>
    <name evidence="2" type="ORF">FKB36_07450</name>
</gene>